<reference evidence="1" key="1">
    <citation type="submission" date="2013-08" db="EMBL/GenBank/DDBJ databases">
        <title>Gene expansion shapes genome architecture in the human pathogen Lichtheimia corymbifera: an evolutionary genomics analysis in the ancient terrestrial Mucorales (Mucoromycotina).</title>
        <authorList>
            <person name="Schwartze V.U."/>
            <person name="Winter S."/>
            <person name="Shelest E."/>
            <person name="Marcet-Houben M."/>
            <person name="Horn F."/>
            <person name="Wehner S."/>
            <person name="Hoffmann K."/>
            <person name="Riege K."/>
            <person name="Sammeth M."/>
            <person name="Nowrousian M."/>
            <person name="Valiante V."/>
            <person name="Linde J."/>
            <person name="Jacobsen I.D."/>
            <person name="Marz M."/>
            <person name="Brakhage A.A."/>
            <person name="Gabaldon T."/>
            <person name="Bocker S."/>
            <person name="Voigt K."/>
        </authorList>
    </citation>
    <scope>NUCLEOTIDE SEQUENCE [LARGE SCALE GENOMIC DNA]</scope>
    <source>
        <strain evidence="1">FSU 9682</strain>
    </source>
</reference>
<dbReference type="VEuPathDB" id="FungiDB:LCOR_03442.1"/>
<gene>
    <name evidence="1" type="ORF">LCOR_03442.1</name>
</gene>
<dbReference type="AlphaFoldDB" id="A0A068RPG1"/>
<proteinExistence type="predicted"/>
<sequence length="147" mass="16283">MECRISHQLLLRSTSIFHLVGLQWKEIHEQPNGKGNDHKALSSKIIGFAMVMDGRMPSNAMLRYPGMCFGTWNTVSKDDGSRQLDTAEDDDGLDGIVEWAFIFDEGWLVAMDTIGILGSMHAAAILHHGSRMMLMVAATQNSVVDHP</sequence>
<accession>A0A068RPG1</accession>
<dbReference type="Proteomes" id="UP000027586">
    <property type="component" value="Unassembled WGS sequence"/>
</dbReference>
<dbReference type="EMBL" id="CBTN010000011">
    <property type="protein sequence ID" value="CDH51894.1"/>
    <property type="molecule type" value="Genomic_DNA"/>
</dbReference>
<keyword evidence="2" id="KW-1185">Reference proteome</keyword>
<evidence type="ECO:0000313" key="1">
    <source>
        <dbReference type="EMBL" id="CDH51894.1"/>
    </source>
</evidence>
<comment type="caution">
    <text evidence="1">The sequence shown here is derived from an EMBL/GenBank/DDBJ whole genome shotgun (WGS) entry which is preliminary data.</text>
</comment>
<evidence type="ECO:0000313" key="2">
    <source>
        <dbReference type="Proteomes" id="UP000027586"/>
    </source>
</evidence>
<protein>
    <submittedName>
        <fullName evidence="1">Uncharacterized protein</fullName>
    </submittedName>
</protein>
<organism evidence="1 2">
    <name type="scientific">Lichtheimia corymbifera JMRC:FSU:9682</name>
    <dbReference type="NCBI Taxonomy" id="1263082"/>
    <lineage>
        <taxon>Eukaryota</taxon>
        <taxon>Fungi</taxon>
        <taxon>Fungi incertae sedis</taxon>
        <taxon>Mucoromycota</taxon>
        <taxon>Mucoromycotina</taxon>
        <taxon>Mucoromycetes</taxon>
        <taxon>Mucorales</taxon>
        <taxon>Lichtheimiaceae</taxon>
        <taxon>Lichtheimia</taxon>
    </lineage>
</organism>
<name>A0A068RPG1_9FUNG</name>